<feature type="chain" id="PRO_5043380377" description="Agd3 CBM87 domain-containing protein" evidence="1">
    <location>
        <begin position="27"/>
        <end position="723"/>
    </location>
</feature>
<feature type="signal peptide" evidence="1">
    <location>
        <begin position="1"/>
        <end position="26"/>
    </location>
</feature>
<evidence type="ECO:0000256" key="1">
    <source>
        <dbReference type="SAM" id="SignalP"/>
    </source>
</evidence>
<evidence type="ECO:0000259" key="2">
    <source>
        <dbReference type="Pfam" id="PF25116"/>
    </source>
</evidence>
<reference evidence="3" key="1">
    <citation type="submission" date="2024-03" db="EMBL/GenBank/DDBJ databases">
        <title>Deinococcus weizhi sp. nov., isolated from human skin.</title>
        <authorList>
            <person name="Wei Z."/>
            <person name="Tian F."/>
            <person name="Yang C."/>
            <person name="Xin L.T."/>
            <person name="Wen Z.J."/>
            <person name="Lan K.C."/>
            <person name="Yu L."/>
            <person name="Zhe W."/>
            <person name="Dan F.D."/>
            <person name="Jun W."/>
            <person name="Rui Z."/>
            <person name="Yong X.J."/>
            <person name="Ting Y."/>
            <person name="Wei X."/>
            <person name="Xu Z.G."/>
            <person name="Xin Z."/>
            <person name="Dong F.G."/>
            <person name="Ni X.M."/>
            <person name="Zheng M.G."/>
            <person name="Chun Y."/>
            <person name="Qian W.X."/>
        </authorList>
    </citation>
    <scope>NUCLEOTIDE SEQUENCE</scope>
    <source>
        <strain evidence="3">VB142</strain>
    </source>
</reference>
<evidence type="ECO:0000313" key="3">
    <source>
        <dbReference type="EMBL" id="WYF44047.1"/>
    </source>
</evidence>
<dbReference type="Pfam" id="PF25116">
    <property type="entry name" value="CBM87_Agd3"/>
    <property type="match status" value="1"/>
</dbReference>
<accession>A0AAU6Q135</accession>
<name>A0AAU6Q135_9DEIO</name>
<feature type="domain" description="Agd3 CBM87" evidence="2">
    <location>
        <begin position="99"/>
        <end position="219"/>
    </location>
</feature>
<keyword evidence="1" id="KW-0732">Signal</keyword>
<dbReference type="AlphaFoldDB" id="A0AAU6Q135"/>
<sequence>MKPTSRLFAALCCALLLGGCGKTTLASVAPAISTPSAPTDVAATHPGQEAPLAAPPVLTTPSATEQAAAFEHSRGYVPQGTRLSAQALPDRAQTGKVALRVLVLSSGVGDFGLDSARSMLRESGVPFEVLDVSTVPLTMDTLIDAAGVGRYQGVILTSSALLMQPDAQGRLPSALDSSEWATLFEYERAYGVRQLALFGWPGALPEDYGLRAVDGAATSLTTAQATPAGQATLLDLTRQPIQLQYAPTYPAQVVSVPGVATTTPLLVDPAGRVLAATSTTTDGRERLLLTSMQAPTLLHTQLLGYGLVEWLTRGVHLGEHRRFLQVDIDDWFLPGLHYNAATGGFYNDLFYLSTQDALSVRSQQQAIQTDFPVARNFRYALAFNGTEAQPSAPLSCQGDPLAANPAALSGISRCLANDFDWVNHTRDHLRMDVMDEATALTQLGDNLSIGTQLGLNLSRTALVTGEQSGLGYMDPYDDGTRNATTTLNPKQDLGLGRSNPFLLSAMNKTDIRYLASNHSVSSQWNHDCPTCGLVHPLNSNVFLVPRWPNGIAYFVTTPDEMAGYYNSVYGPQGTAPHWKSNLSYAEILNQESGFALNHLLDGGAFPHYMHAPNLREYAPGKSVASDWIRALVGRYSSFSTLPLTTLRWDDLGRYLERRTQTLAAQDAGQIAGVYDRTSSTVTLTSTAPLPYLLTGGAAGEPYGALRLQSGDVSGTLTLNVVPH</sequence>
<dbReference type="RefSeq" id="WP_339095252.1">
    <property type="nucleotide sequence ID" value="NZ_CP149782.1"/>
</dbReference>
<proteinExistence type="predicted"/>
<protein>
    <recommendedName>
        <fullName evidence="2">Agd3 CBM87 domain-containing protein</fullName>
    </recommendedName>
</protein>
<dbReference type="EMBL" id="CP149782">
    <property type="protein sequence ID" value="WYF44047.1"/>
    <property type="molecule type" value="Genomic_DNA"/>
</dbReference>
<gene>
    <name evidence="3" type="ORF">WDJ50_11585</name>
</gene>
<dbReference type="InterPro" id="IPR056827">
    <property type="entry name" value="CBM87_Agd3"/>
</dbReference>
<dbReference type="PROSITE" id="PS51257">
    <property type="entry name" value="PROKAR_LIPOPROTEIN"/>
    <property type="match status" value="1"/>
</dbReference>
<organism evidence="3">
    <name type="scientific">Deinococcus sp. VB142</name>
    <dbReference type="NCBI Taxonomy" id="3112952"/>
    <lineage>
        <taxon>Bacteria</taxon>
        <taxon>Thermotogati</taxon>
        <taxon>Deinococcota</taxon>
        <taxon>Deinococci</taxon>
        <taxon>Deinococcales</taxon>
        <taxon>Deinococcaceae</taxon>
        <taxon>Deinococcus</taxon>
    </lineage>
</organism>